<proteinExistence type="predicted"/>
<evidence type="ECO:0000256" key="1">
    <source>
        <dbReference type="SAM" id="Phobius"/>
    </source>
</evidence>
<dbReference type="PANTHER" id="PTHR42736:SF1">
    <property type="entry name" value="PROTEIN-GLUTAMINE GAMMA-GLUTAMYLTRANSFERASE"/>
    <property type="match status" value="1"/>
</dbReference>
<keyword evidence="1" id="KW-0812">Transmembrane</keyword>
<feature type="transmembrane region" description="Helical" evidence="1">
    <location>
        <begin position="151"/>
        <end position="169"/>
    </location>
</feature>
<dbReference type="InterPro" id="IPR002931">
    <property type="entry name" value="Transglutaminase-like"/>
</dbReference>
<evidence type="ECO:0000313" key="4">
    <source>
        <dbReference type="Proteomes" id="UP000322887"/>
    </source>
</evidence>
<feature type="transmembrane region" description="Helical" evidence="1">
    <location>
        <begin position="189"/>
        <end position="208"/>
    </location>
</feature>
<gene>
    <name evidence="3" type="ORF">GmarT_41530</name>
</gene>
<protein>
    <submittedName>
        <fullName evidence="3">Transglutaminase-like superfamily protein</fullName>
    </submittedName>
</protein>
<evidence type="ECO:0000313" key="3">
    <source>
        <dbReference type="EMBL" id="QEG18267.1"/>
    </source>
</evidence>
<dbReference type="SUPFAM" id="SSF54001">
    <property type="entry name" value="Cysteine proteinases"/>
    <property type="match status" value="1"/>
</dbReference>
<feature type="transmembrane region" description="Helical" evidence="1">
    <location>
        <begin position="104"/>
        <end position="122"/>
    </location>
</feature>
<keyword evidence="1" id="KW-1133">Transmembrane helix</keyword>
<dbReference type="RefSeq" id="WP_002646696.1">
    <property type="nucleotide sequence ID" value="NZ_CP042910.1"/>
</dbReference>
<dbReference type="InterPro" id="IPR038765">
    <property type="entry name" value="Papain-like_cys_pep_sf"/>
</dbReference>
<dbReference type="EMBL" id="CP042910">
    <property type="protein sequence ID" value="QEG18267.1"/>
    <property type="molecule type" value="Genomic_DNA"/>
</dbReference>
<dbReference type="Proteomes" id="UP000322887">
    <property type="component" value="Chromosome"/>
</dbReference>
<feature type="transmembrane region" description="Helical" evidence="1">
    <location>
        <begin position="12"/>
        <end position="31"/>
    </location>
</feature>
<feature type="domain" description="Transglutaminase-like" evidence="2">
    <location>
        <begin position="498"/>
        <end position="618"/>
    </location>
</feature>
<accession>A0ABX5YRX3</accession>
<feature type="transmembrane region" description="Helical" evidence="1">
    <location>
        <begin position="129"/>
        <end position="145"/>
    </location>
</feature>
<feature type="transmembrane region" description="Helical" evidence="1">
    <location>
        <begin position="43"/>
        <end position="61"/>
    </location>
</feature>
<evidence type="ECO:0000259" key="2">
    <source>
        <dbReference type="Pfam" id="PF01841"/>
    </source>
</evidence>
<keyword evidence="4" id="KW-1185">Reference proteome</keyword>
<dbReference type="PANTHER" id="PTHR42736">
    <property type="entry name" value="PROTEIN-GLUTAMINE GAMMA-GLUTAMYLTRANSFERASE"/>
    <property type="match status" value="1"/>
</dbReference>
<feature type="transmembrane region" description="Helical" evidence="1">
    <location>
        <begin position="73"/>
        <end position="92"/>
    </location>
</feature>
<dbReference type="InterPro" id="IPR052901">
    <property type="entry name" value="Bact_TGase-like"/>
</dbReference>
<reference evidence="3 4" key="1">
    <citation type="submission" date="2019-08" db="EMBL/GenBank/DDBJ databases">
        <title>Deep-cultivation of Planctomycetes and their phenomic and genomic characterization uncovers novel biology.</title>
        <authorList>
            <person name="Wiegand S."/>
            <person name="Jogler M."/>
            <person name="Boedeker C."/>
            <person name="Pinto D."/>
            <person name="Vollmers J."/>
            <person name="Rivas-Marin E."/>
            <person name="Kohn T."/>
            <person name="Peeters S.H."/>
            <person name="Heuer A."/>
            <person name="Rast P."/>
            <person name="Oberbeckmann S."/>
            <person name="Bunk B."/>
            <person name="Jeske O."/>
            <person name="Meyerdierks A."/>
            <person name="Storesund J.E."/>
            <person name="Kallscheuer N."/>
            <person name="Luecker S."/>
            <person name="Lage O.M."/>
            <person name="Pohl T."/>
            <person name="Merkel B.J."/>
            <person name="Hornburger P."/>
            <person name="Mueller R.-W."/>
            <person name="Bruemmer F."/>
            <person name="Labrenz M."/>
            <person name="Spormann A.M."/>
            <person name="Op den Camp H."/>
            <person name="Overmann J."/>
            <person name="Amann R."/>
            <person name="Jetten M.S.M."/>
            <person name="Mascher T."/>
            <person name="Medema M.H."/>
            <person name="Devos D.P."/>
            <person name="Kaster A.-K."/>
            <person name="Ovreas L."/>
            <person name="Rohde M."/>
            <person name="Galperin M.Y."/>
            <person name="Jogler C."/>
        </authorList>
    </citation>
    <scope>NUCLEOTIDE SEQUENCE [LARGE SCALE GENOMIC DNA]</scope>
    <source>
        <strain evidence="3 4">DSM 8797</strain>
    </source>
</reference>
<dbReference type="Gene3D" id="3.10.620.30">
    <property type="match status" value="1"/>
</dbReference>
<name>A0ABX5YRX3_9PLAN</name>
<sequence length="779" mass="88614">MRAEPKTINESRVLHFVTIAMVLTGALALSISDADGRYSRTWIAVNFLIETTVAFLGVRYFASLKTRNGTEAFVNLILLAVILGSLVWEPIQRTFFGNGRPFELILMFAVKNTFLVMAAAGCWKKYQQFAAWGSIFLIICAATTYTGPDMIVLAGLELILGFFWLFYSYWNTLRIALLPAVKKQNLGKYLLLSSLALVLFLIISFSSGNPVVHALKGIMPSSGGDSRGDLYARDGLGDGELLVAGKYDIRSFAPIENAPFMSSDDPSLYDIMSDTYEDEGEISKNIDRAIGLKMQDQKIEEKELPDAENINRHFSTARQQKTAEEQSAEGISSDALLHVSGRTPLHLRMETYDIFDGVNWFSEPLKGDYKKPFSLKERFEKPYIVVESKAHTLSQECRNELHVITNNHLKSNQLPAPLHLREIHIDLVDRIDLFDWHQESIVKLDRKELPRLVPMHLISHFPDHKLIDFLAVKYASTSHQQKHFFALPELPVVEKIKRLAEDLVSGIENDWEKIKRIEQYHRQHFQHDRSITYDGKQALPLDRFLFEHKAGPDYLIASSAALMLRSLGYSTRLVSGFYASPDHYDIKSDHTPVLADDVHFWVEVKVGPSASDWCTIEPTVGYAVLGPPLSLYEKTIEAFLAVTNWLGKHLMLSLLTLGSIISIFILRYQVIDFLVTGWLKLYRPRDTRRLIFRTLWLLELRVRSQGQKRPVTMSLSQWLKLQSDNLAINTACLSELAQYVNWAAFAPCSADKTHTPRTEQISNCCNRIINDARWIKRSP</sequence>
<dbReference type="Pfam" id="PF01841">
    <property type="entry name" value="Transglut_core"/>
    <property type="match status" value="1"/>
</dbReference>
<dbReference type="GeneID" id="98648629"/>
<organism evidence="3 4">
    <name type="scientific">Gimesia maris</name>
    <dbReference type="NCBI Taxonomy" id="122"/>
    <lineage>
        <taxon>Bacteria</taxon>
        <taxon>Pseudomonadati</taxon>
        <taxon>Planctomycetota</taxon>
        <taxon>Planctomycetia</taxon>
        <taxon>Planctomycetales</taxon>
        <taxon>Planctomycetaceae</taxon>
        <taxon>Gimesia</taxon>
    </lineage>
</organism>
<keyword evidence="1" id="KW-0472">Membrane</keyword>